<dbReference type="NCBIfam" id="TIGR00756">
    <property type="entry name" value="PPR"/>
    <property type="match status" value="4"/>
</dbReference>
<evidence type="ECO:0000256" key="2">
    <source>
        <dbReference type="ARBA" id="ARBA00022737"/>
    </source>
</evidence>
<dbReference type="PROSITE" id="PS51375">
    <property type="entry name" value="PPR"/>
    <property type="match status" value="4"/>
</dbReference>
<reference evidence="9" key="1">
    <citation type="journal article" date="2018" name="Genome Biol. Evol.">
        <title>Genomics and development of Lentinus tigrinus, a white-rot wood-decaying mushroom with dimorphic fruiting bodies.</title>
        <authorList>
            <person name="Wu B."/>
            <person name="Xu Z."/>
            <person name="Knudson A."/>
            <person name="Carlson A."/>
            <person name="Chen N."/>
            <person name="Kovaka S."/>
            <person name="LaButti K."/>
            <person name="Lipzen A."/>
            <person name="Pennachio C."/>
            <person name="Riley R."/>
            <person name="Schakwitz W."/>
            <person name="Umezawa K."/>
            <person name="Ohm R.A."/>
            <person name="Grigoriev I.V."/>
            <person name="Nagy L.G."/>
            <person name="Gibbons J."/>
            <person name="Hibbett D."/>
        </authorList>
    </citation>
    <scope>NUCLEOTIDE SEQUENCE [LARGE SCALE GENOMIC DNA]</scope>
    <source>
        <strain evidence="9">ALCF2SS1-6</strain>
    </source>
</reference>
<evidence type="ECO:0000259" key="8">
    <source>
        <dbReference type="Pfam" id="PF23276"/>
    </source>
</evidence>
<feature type="domain" description="PROP1-like PPR" evidence="7">
    <location>
        <begin position="102"/>
        <end position="250"/>
    </location>
</feature>
<dbReference type="EMBL" id="ML122280">
    <property type="protein sequence ID" value="RPD57625.1"/>
    <property type="molecule type" value="Genomic_DNA"/>
</dbReference>
<comment type="subunit">
    <text evidence="4">Binds to mitochondrial small subunit 15S rRNA.</text>
</comment>
<feature type="repeat" description="PPR" evidence="5">
    <location>
        <begin position="422"/>
        <end position="456"/>
    </location>
</feature>
<dbReference type="InterPro" id="IPR057027">
    <property type="entry name" value="TPR_mt"/>
</dbReference>
<dbReference type="AlphaFoldDB" id="A0A5C2S260"/>
<dbReference type="OrthoDB" id="185373at2759"/>
<comment type="function">
    <text evidence="3">Regulates mitochondrial small subunit maturation by controlling 15S rRNA 5'-end processing. Localizes to the 5' precursor of the 15S rRNA in a position that is subsequently occupied by mS47 in the mature yeast mtSSU. Uses structure and sequence-specific RNA recognition, binding to a single-stranded region of the precursor and specifically recognizing bases -6 to -1. The exchange of Ccm1 for mS47 is coupled to the irreversible removal of precursor rRNA that is accompanied by conformational changes of the mitoribosomal proteins uS5m and mS26. These conformational changes signal completion of 5'-end rRNA processing through protection of the mature 5'-end of the 15S rRNA and stabilization of mS47. The removal of the 5' precursor together with the dissociation of Ccm1 may be catalyzed by the 5'-3' exoribonuclease Pet127. Involved in the specific removal of group I introns in mitochondrial encoded transcripts.</text>
</comment>
<evidence type="ECO:0000256" key="3">
    <source>
        <dbReference type="ARBA" id="ARBA00044493"/>
    </source>
</evidence>
<dbReference type="Pfam" id="PF23276">
    <property type="entry name" value="TPR_24"/>
    <property type="match status" value="1"/>
</dbReference>
<feature type="repeat" description="PPR" evidence="5">
    <location>
        <begin position="105"/>
        <end position="139"/>
    </location>
</feature>
<keyword evidence="10" id="KW-1185">Reference proteome</keyword>
<dbReference type="InterPro" id="IPR011990">
    <property type="entry name" value="TPR-like_helical_dom_sf"/>
</dbReference>
<evidence type="ECO:0008006" key="11">
    <source>
        <dbReference type="Google" id="ProtNLM"/>
    </source>
</evidence>
<dbReference type="InterPro" id="IPR002885">
    <property type="entry name" value="PPR_rpt"/>
</dbReference>
<dbReference type="PANTHER" id="PTHR47936:SF1">
    <property type="entry name" value="PENTATRICOPEPTIDE REPEAT-CONTAINING PROTEIN GUN1, CHLOROPLASTIC"/>
    <property type="match status" value="1"/>
</dbReference>
<dbReference type="STRING" id="1328759.A0A5C2S260"/>
<dbReference type="Gene3D" id="1.25.40.10">
    <property type="entry name" value="Tetratricopeptide repeat domain"/>
    <property type="match status" value="4"/>
</dbReference>
<feature type="repeat" description="PPR" evidence="5">
    <location>
        <begin position="457"/>
        <end position="491"/>
    </location>
</feature>
<accession>A0A5C2S260</accession>
<dbReference type="Pfam" id="PF13041">
    <property type="entry name" value="PPR_2"/>
    <property type="match status" value="1"/>
</dbReference>
<dbReference type="Pfam" id="PF17177">
    <property type="entry name" value="PPR_long"/>
    <property type="match status" value="1"/>
</dbReference>
<proteinExistence type="inferred from homology"/>
<gene>
    <name evidence="9" type="ORF">L227DRAFT_655466</name>
</gene>
<evidence type="ECO:0000256" key="6">
    <source>
        <dbReference type="SAM" id="MobiDB-lite"/>
    </source>
</evidence>
<evidence type="ECO:0000256" key="5">
    <source>
        <dbReference type="PROSITE-ProRule" id="PRU00708"/>
    </source>
</evidence>
<feature type="repeat" description="PPR" evidence="5">
    <location>
        <begin position="174"/>
        <end position="208"/>
    </location>
</feature>
<evidence type="ECO:0000256" key="4">
    <source>
        <dbReference type="ARBA" id="ARBA00044511"/>
    </source>
</evidence>
<dbReference type="PANTHER" id="PTHR47936">
    <property type="entry name" value="PPR_LONG DOMAIN-CONTAINING PROTEIN"/>
    <property type="match status" value="1"/>
</dbReference>
<dbReference type="Proteomes" id="UP000313359">
    <property type="component" value="Unassembled WGS sequence"/>
</dbReference>
<evidence type="ECO:0000313" key="9">
    <source>
        <dbReference type="EMBL" id="RPD57625.1"/>
    </source>
</evidence>
<comment type="similarity">
    <text evidence="1">Belongs to the CCM1 family.</text>
</comment>
<feature type="region of interest" description="Disordered" evidence="6">
    <location>
        <begin position="33"/>
        <end position="53"/>
    </location>
</feature>
<evidence type="ECO:0000313" key="10">
    <source>
        <dbReference type="Proteomes" id="UP000313359"/>
    </source>
</evidence>
<feature type="domain" description="Pentatricopeptide repeat-containing protein-mitochondrial" evidence="8">
    <location>
        <begin position="282"/>
        <end position="412"/>
    </location>
</feature>
<evidence type="ECO:0000256" key="1">
    <source>
        <dbReference type="ARBA" id="ARBA00006192"/>
    </source>
</evidence>
<keyword evidence="2" id="KW-0677">Repeat</keyword>
<name>A0A5C2S260_9APHY</name>
<organism evidence="9 10">
    <name type="scientific">Lentinus tigrinus ALCF2SS1-6</name>
    <dbReference type="NCBI Taxonomy" id="1328759"/>
    <lineage>
        <taxon>Eukaryota</taxon>
        <taxon>Fungi</taxon>
        <taxon>Dikarya</taxon>
        <taxon>Basidiomycota</taxon>
        <taxon>Agaricomycotina</taxon>
        <taxon>Agaricomycetes</taxon>
        <taxon>Polyporales</taxon>
        <taxon>Polyporaceae</taxon>
        <taxon>Lentinus</taxon>
    </lineage>
</organism>
<sequence length="554" mass="62261">MLASTSRNVAKALRSVAAEVNFASASCRHAQRRHASQVYSSESRPNRQGLRTRPFAYPVDSNFRGQAHTPLTRLNMIIASELDKGHSLKAMVVAKRMKDEGITPNITTYNYLMQACAQLNLQLEARAVYDDMLAMGIQPDRHTFHQLMQALGSSEVPALLSYIKLMEEWSIRPNETTYEIIITRLVENQRLENALQYLSKLAPAGLSPTLRTAAAVVQCAADLGFPRLALDLADAFESTSIRRLESEVWVDVLVSCAEQLYAEGTERVWRKVVHEMHLLPDEGCCLQVLHTAARYGLSDLALEVIDTLKTINIVWREYHIAPVIEAMCHHGEIKEAFMMLDYMRKNDIDFTTETALPILKLVKKDVDAIDDAWEKLELIRQEGHAVDVVAFNVIVEAAVALKDLQRAVGTYKGAAQLGVTPDIDTYNILLRACIDARHRELGDRFLSDMKEAGIKPDRTTYERMVRLCLTQSMYEDAFFYLEEMKSHGIVPPLIVYDSIIRKLVTVGDTRYNIALEELKECGYEVPYRLQSFISSGGAHNGPKESDAPAEAVVL</sequence>
<evidence type="ECO:0000259" key="7">
    <source>
        <dbReference type="Pfam" id="PF17177"/>
    </source>
</evidence>
<dbReference type="InterPro" id="IPR033443">
    <property type="entry name" value="PROP1-like_PPR_dom"/>
</dbReference>
<protein>
    <recommendedName>
        <fullName evidence="11">Pentacotripeptide-repeat region of PRORP domain-containing protein</fullName>
    </recommendedName>
</protein>